<gene>
    <name evidence="1" type="ORF">MNBD_IGNAVI01-1913</name>
</gene>
<dbReference type="AlphaFoldDB" id="A0A3B1CUP3"/>
<sequence>MLKKILFILLFITSVSFSQFKDGDKNAPTIHDGLSGYSSSGFLSNIFNPNNFQMNQSVSMSYSAFGGNGVALSTYTNSMAYRFSNNLNIQVDASLVVSPYSTFGREYQKAINGIYLSRAQLNYSPTKNMHISVQYLNTPPGSYYYPNSFWGSSYGGRRFGTGF</sequence>
<accession>A0A3B1CUP3</accession>
<protein>
    <submittedName>
        <fullName evidence="1">Uncharacterized protein</fullName>
    </submittedName>
</protein>
<dbReference type="EMBL" id="UOGD01000336">
    <property type="protein sequence ID" value="VAX26370.1"/>
    <property type="molecule type" value="Genomic_DNA"/>
</dbReference>
<evidence type="ECO:0000313" key="1">
    <source>
        <dbReference type="EMBL" id="VAX26370.1"/>
    </source>
</evidence>
<organism evidence="1">
    <name type="scientific">hydrothermal vent metagenome</name>
    <dbReference type="NCBI Taxonomy" id="652676"/>
    <lineage>
        <taxon>unclassified sequences</taxon>
        <taxon>metagenomes</taxon>
        <taxon>ecological metagenomes</taxon>
    </lineage>
</organism>
<proteinExistence type="predicted"/>
<reference evidence="1" key="1">
    <citation type="submission" date="2018-06" db="EMBL/GenBank/DDBJ databases">
        <authorList>
            <person name="Zhirakovskaya E."/>
        </authorList>
    </citation>
    <scope>NUCLEOTIDE SEQUENCE</scope>
</reference>
<name>A0A3B1CUP3_9ZZZZ</name>